<evidence type="ECO:0000313" key="1">
    <source>
        <dbReference type="EMBL" id="SNR33685.1"/>
    </source>
</evidence>
<dbReference type="Proteomes" id="UP000198412">
    <property type="component" value="Unassembled WGS sequence"/>
</dbReference>
<dbReference type="AlphaFoldDB" id="A0A238VH10"/>
<sequence length="373" mass="41895">MRKIITIILAVVLVAGSIFFAKYLIDNKNKPKPKFEKIVKTVFIDTVKNTSIPLIITANGNLIAKNKIDLYSEVQGVLKTTSKEFKPGTKFNKGETIIKINSDEFYTNLQAQKSNLFNNLTSIMPDIRLDFPNEYLKWQNYLQNFDFNKSIDKLPETTSEKEKFFISGRGIVTSYYNVKNLEVKLSKYNLRAPFSGIITESMVNPGTLVRSGQKLGEFIDPTIFEAAISVKSEFKELLQIGKNVTLFNLEKSKSWDGKVIRINGKVDASTQTITAYIEVIGKDLKEGQYLEVALEAKAEENAYQVSRNLLIENSKLYIVKDSVLDLVTINPVFESKKTVVVKGLENGTLVLSKPVPGAHIGMLVKVSTENNNQ</sequence>
<evidence type="ECO:0000313" key="2">
    <source>
        <dbReference type="Proteomes" id="UP000198412"/>
    </source>
</evidence>
<protein>
    <submittedName>
        <fullName evidence="1">Multidrug efflux pump subunit AcrA (Membrane-fusion protein)</fullName>
    </submittedName>
</protein>
<gene>
    <name evidence="1" type="ORF">SAMN04488111_0489</name>
</gene>
<organism evidence="1 2">
    <name type="scientific">Lutibacter flavus</name>
    <dbReference type="NCBI Taxonomy" id="691689"/>
    <lineage>
        <taxon>Bacteria</taxon>
        <taxon>Pseudomonadati</taxon>
        <taxon>Bacteroidota</taxon>
        <taxon>Flavobacteriia</taxon>
        <taxon>Flavobacteriales</taxon>
        <taxon>Flavobacteriaceae</taxon>
        <taxon>Lutibacter</taxon>
    </lineage>
</organism>
<dbReference type="RefSeq" id="WP_089376829.1">
    <property type="nucleotide sequence ID" value="NZ_FZNX01000001.1"/>
</dbReference>
<dbReference type="EMBL" id="FZNX01000001">
    <property type="protein sequence ID" value="SNR33685.1"/>
    <property type="molecule type" value="Genomic_DNA"/>
</dbReference>
<proteinExistence type="predicted"/>
<dbReference type="SUPFAM" id="SSF111369">
    <property type="entry name" value="HlyD-like secretion proteins"/>
    <property type="match status" value="1"/>
</dbReference>
<reference evidence="2" key="1">
    <citation type="submission" date="2017-06" db="EMBL/GenBank/DDBJ databases">
        <authorList>
            <person name="Varghese N."/>
            <person name="Submissions S."/>
        </authorList>
    </citation>
    <scope>NUCLEOTIDE SEQUENCE [LARGE SCALE GENOMIC DNA]</scope>
    <source>
        <strain evidence="2">DSM 27993</strain>
    </source>
</reference>
<dbReference type="OrthoDB" id="1114717at2"/>
<dbReference type="PANTHER" id="PTHR30469">
    <property type="entry name" value="MULTIDRUG RESISTANCE PROTEIN MDTA"/>
    <property type="match status" value="1"/>
</dbReference>
<accession>A0A238VH10</accession>
<dbReference type="Gene3D" id="1.10.287.470">
    <property type="entry name" value="Helix hairpin bin"/>
    <property type="match status" value="1"/>
</dbReference>
<dbReference type="PANTHER" id="PTHR30469:SF15">
    <property type="entry name" value="HLYD FAMILY OF SECRETION PROTEINS"/>
    <property type="match status" value="1"/>
</dbReference>
<dbReference type="GO" id="GO:1990281">
    <property type="term" value="C:efflux pump complex"/>
    <property type="evidence" value="ECO:0007669"/>
    <property type="project" value="TreeGrafter"/>
</dbReference>
<dbReference type="GO" id="GO:0015562">
    <property type="term" value="F:efflux transmembrane transporter activity"/>
    <property type="evidence" value="ECO:0007669"/>
    <property type="project" value="TreeGrafter"/>
</dbReference>
<keyword evidence="2" id="KW-1185">Reference proteome</keyword>
<dbReference type="Gene3D" id="2.40.50.100">
    <property type="match status" value="1"/>
</dbReference>
<dbReference type="Gene3D" id="2.40.30.170">
    <property type="match status" value="1"/>
</dbReference>
<name>A0A238VH10_9FLAO</name>